<feature type="domain" description="Glutamine amidotransferase" evidence="1">
    <location>
        <begin position="43"/>
        <end position="178"/>
    </location>
</feature>
<dbReference type="EC" id="6.3.5.2" evidence="2"/>
<dbReference type="Pfam" id="PF00117">
    <property type="entry name" value="GATase"/>
    <property type="match status" value="1"/>
</dbReference>
<keyword evidence="2" id="KW-0436">Ligase</keyword>
<dbReference type="InterPro" id="IPR044992">
    <property type="entry name" value="ChyE-like"/>
</dbReference>
<organism evidence="2">
    <name type="scientific">mine drainage metagenome</name>
    <dbReference type="NCBI Taxonomy" id="410659"/>
    <lineage>
        <taxon>unclassified sequences</taxon>
        <taxon>metagenomes</taxon>
        <taxon>ecological metagenomes</taxon>
    </lineage>
</organism>
<dbReference type="EMBL" id="MLJW01000947">
    <property type="protein sequence ID" value="OIQ81270.1"/>
    <property type="molecule type" value="Genomic_DNA"/>
</dbReference>
<dbReference type="FunFam" id="3.40.50.880:FF:000033">
    <property type="entry name" value="Glutamine amidotransferase class-I"/>
    <property type="match status" value="1"/>
</dbReference>
<comment type="caution">
    <text evidence="2">The sequence shown here is derived from an EMBL/GenBank/DDBJ whole genome shotgun (WGS) entry which is preliminary data.</text>
</comment>
<dbReference type="PANTHER" id="PTHR42695:SF5">
    <property type="entry name" value="GLUTAMINE AMIDOTRANSFERASE YLR126C-RELATED"/>
    <property type="match status" value="1"/>
</dbReference>
<dbReference type="InterPro" id="IPR017926">
    <property type="entry name" value="GATASE"/>
</dbReference>
<dbReference type="AlphaFoldDB" id="A0A1J5QC90"/>
<dbReference type="Gene3D" id="3.40.50.880">
    <property type="match status" value="1"/>
</dbReference>
<evidence type="ECO:0000259" key="1">
    <source>
        <dbReference type="Pfam" id="PF00117"/>
    </source>
</evidence>
<dbReference type="GO" id="GO:0005829">
    <property type="term" value="C:cytosol"/>
    <property type="evidence" value="ECO:0007669"/>
    <property type="project" value="TreeGrafter"/>
</dbReference>
<dbReference type="PANTHER" id="PTHR42695">
    <property type="entry name" value="GLUTAMINE AMIDOTRANSFERASE YLR126C-RELATED"/>
    <property type="match status" value="1"/>
</dbReference>
<accession>A0A1J5QC90</accession>
<dbReference type="SUPFAM" id="SSF52317">
    <property type="entry name" value="Class I glutamine amidotransferase-like"/>
    <property type="match status" value="1"/>
</dbReference>
<gene>
    <name evidence="2" type="primary">guaA_17</name>
    <name evidence="2" type="ORF">GALL_369700</name>
</gene>
<dbReference type="CDD" id="cd01741">
    <property type="entry name" value="GATase1_1"/>
    <property type="match status" value="1"/>
</dbReference>
<name>A0A1J5QC90_9ZZZZ</name>
<dbReference type="GO" id="GO:0003922">
    <property type="term" value="F:GMP synthase (glutamine-hydrolyzing) activity"/>
    <property type="evidence" value="ECO:0007669"/>
    <property type="project" value="UniProtKB-EC"/>
</dbReference>
<dbReference type="PROSITE" id="PS51273">
    <property type="entry name" value="GATASE_TYPE_1"/>
    <property type="match status" value="1"/>
</dbReference>
<dbReference type="InterPro" id="IPR029062">
    <property type="entry name" value="Class_I_gatase-like"/>
</dbReference>
<evidence type="ECO:0000313" key="2">
    <source>
        <dbReference type="EMBL" id="OIQ81270.1"/>
    </source>
</evidence>
<protein>
    <submittedName>
        <fullName evidence="2">GMP synthase</fullName>
        <ecNumber evidence="2">6.3.5.2</ecNumber>
    </submittedName>
</protein>
<proteinExistence type="predicted"/>
<reference evidence="2" key="1">
    <citation type="submission" date="2016-10" db="EMBL/GenBank/DDBJ databases">
        <title>Sequence of Gallionella enrichment culture.</title>
        <authorList>
            <person name="Poehlein A."/>
            <person name="Muehling M."/>
            <person name="Daniel R."/>
        </authorList>
    </citation>
    <scope>NUCLEOTIDE SEQUENCE</scope>
</reference>
<sequence>MKPVAVFRHAPTEGPGYLAEFLDRRAIPWQLIRIDAGDALPDTVTGYSGLVFMGGPMSVNDELPWIAQALQLIRQAVAAGIPVLGHCLGGQLMSKALGGVVTRNPVKEIGWAEVHAAQNDAASRWFGDIAGFTGFHWHGETFSIPEGATGLLSSAHCRNQAFAIGKHLGFQCHIEMTAEMVHSWCAHGGEEISRSKDSPGVQTVAEIERDLEIRVSALNRVAERVYAAWAENLAF</sequence>